<evidence type="ECO:0000256" key="9">
    <source>
        <dbReference type="ARBA" id="ARBA00023612"/>
    </source>
</evidence>
<comment type="subunit">
    <text evidence="9">Forms a ternary complex with ligand-binding receptor subunit IL18R1 and signaling receptor subunit IL18RAP at the plasma membrane. Mature IL18 first binds to IL18R1 forming a low affinity binary complex, which then interacts with IL18RAP to form a high affinity ternary complex that signals inside the cell. Interacts with cargo receptor TMED10; the interaction mediates the translocation from the cytoplasm into the ERGIC (endoplasmic reticulum-Golgi intermediate compartment) and thereby secretion.</text>
</comment>
<dbReference type="AlphaFoldDB" id="A0A7J8ERV7"/>
<dbReference type="PIRSF" id="PIRSF015162">
    <property type="entry name" value="Interleukin_18"/>
    <property type="match status" value="1"/>
</dbReference>
<dbReference type="GO" id="GO:0006954">
    <property type="term" value="P:inflammatory response"/>
    <property type="evidence" value="ECO:0007669"/>
    <property type="project" value="UniProtKB-UniRule"/>
</dbReference>
<keyword evidence="13" id="KW-1185">Reference proteome</keyword>
<dbReference type="InParanoid" id="A0A7J8ERV7"/>
<dbReference type="Proteomes" id="UP000550707">
    <property type="component" value="Unassembled WGS sequence"/>
</dbReference>
<evidence type="ECO:0000313" key="12">
    <source>
        <dbReference type="EMBL" id="KAF6437772.1"/>
    </source>
</evidence>
<name>A0A7J8ERV7_MOLMO</name>
<dbReference type="GO" id="GO:0001819">
    <property type="term" value="P:positive regulation of cytokine production"/>
    <property type="evidence" value="ECO:0007669"/>
    <property type="project" value="UniProtKB-ARBA"/>
</dbReference>
<dbReference type="GO" id="GO:0071222">
    <property type="term" value="P:cellular response to lipopolysaccharide"/>
    <property type="evidence" value="ECO:0007669"/>
    <property type="project" value="TreeGrafter"/>
</dbReference>
<evidence type="ECO:0000256" key="7">
    <source>
        <dbReference type="ARBA" id="ARBA00022525"/>
    </source>
</evidence>
<dbReference type="GO" id="GO:0006955">
    <property type="term" value="P:immune response"/>
    <property type="evidence" value="ECO:0007669"/>
    <property type="project" value="InterPro"/>
</dbReference>
<reference evidence="12 13" key="1">
    <citation type="journal article" date="2020" name="Nature">
        <title>Six reference-quality genomes reveal evolution of bat adaptations.</title>
        <authorList>
            <person name="Jebb D."/>
            <person name="Huang Z."/>
            <person name="Pippel M."/>
            <person name="Hughes G.M."/>
            <person name="Lavrichenko K."/>
            <person name="Devanna P."/>
            <person name="Winkler S."/>
            <person name="Jermiin L.S."/>
            <person name="Skirmuntt E.C."/>
            <person name="Katzourakis A."/>
            <person name="Burkitt-Gray L."/>
            <person name="Ray D.A."/>
            <person name="Sullivan K.A.M."/>
            <person name="Roscito J.G."/>
            <person name="Kirilenko B.M."/>
            <person name="Davalos L.M."/>
            <person name="Corthals A.P."/>
            <person name="Power M.L."/>
            <person name="Jones G."/>
            <person name="Ransome R.D."/>
            <person name="Dechmann D.K.N."/>
            <person name="Locatelli A.G."/>
            <person name="Puechmaille S.J."/>
            <person name="Fedrigo O."/>
            <person name="Jarvis E.D."/>
            <person name="Hiller M."/>
            <person name="Vernes S.C."/>
            <person name="Myers E.W."/>
            <person name="Teeling E.C."/>
        </authorList>
    </citation>
    <scope>NUCLEOTIDE SEQUENCE [LARGE SCALE GENOMIC DNA]</scope>
    <source>
        <strain evidence="12">MMolMol1</strain>
        <tissue evidence="12">Muscle</tissue>
    </source>
</reference>
<comment type="caution">
    <text evidence="12">The sequence shown here is derived from an EMBL/GenBank/DDBJ whole genome shotgun (WGS) entry which is preliminary data.</text>
</comment>
<protein>
    <recommendedName>
        <fullName evidence="4 11">Interleukin-18</fullName>
        <shortName evidence="11">IL-18</shortName>
    </recommendedName>
</protein>
<dbReference type="FunCoup" id="A0A7J8ERV7">
    <property type="interactions" value="184"/>
</dbReference>
<keyword evidence="8" id="KW-0395">Inflammatory response</keyword>
<gene>
    <name evidence="12" type="ORF">HJG59_006725</name>
</gene>
<evidence type="ECO:0000256" key="2">
    <source>
        <dbReference type="ARBA" id="ARBA00004613"/>
    </source>
</evidence>
<keyword evidence="7 11" id="KW-0964">Secreted</keyword>
<keyword evidence="6 11" id="KW-0202">Cytokine</keyword>
<evidence type="ECO:0000256" key="5">
    <source>
        <dbReference type="ARBA" id="ARBA00022490"/>
    </source>
</evidence>
<evidence type="ECO:0000256" key="8">
    <source>
        <dbReference type="ARBA" id="ARBA00023198"/>
    </source>
</evidence>
<dbReference type="EMBL" id="JACASF010000013">
    <property type="protein sequence ID" value="KAF6437772.1"/>
    <property type="molecule type" value="Genomic_DNA"/>
</dbReference>
<dbReference type="PRINTS" id="PR01933">
    <property type="entry name" value="INTRLEUKIN18"/>
</dbReference>
<evidence type="ECO:0000256" key="6">
    <source>
        <dbReference type="ARBA" id="ARBA00022514"/>
    </source>
</evidence>
<comment type="function">
    <text evidence="10 11">Pro-inflammatory cytokine primarily involved in epithelial barrier repair, polarized T-helper 1 (Th1) cell and natural killer (NK) cell immune responses. Upon binding to IL18R1 and IL18RAP, forms a signaling ternary complex which activates NF-kappa-B, triggering synthesis of inflammatory mediators. Synergizes with IL12/interleukin-12 to induce IFNG synthesis from T-helper 1 (Th1) cells and natural killer (NK) cells. Involved in transduction of inflammation downstream of pyroptosis: its mature form is specifically released in the extracellular milieu by passing through the gasdermin-D (GSDMD) pore.</text>
</comment>
<dbReference type="InterPro" id="IPR008996">
    <property type="entry name" value="IL1/FGF"/>
</dbReference>
<organism evidence="12 13">
    <name type="scientific">Molossus molossus</name>
    <name type="common">Pallas' mastiff bat</name>
    <name type="synonym">Vespertilio molossus</name>
    <dbReference type="NCBI Taxonomy" id="27622"/>
    <lineage>
        <taxon>Eukaryota</taxon>
        <taxon>Metazoa</taxon>
        <taxon>Chordata</taxon>
        <taxon>Craniata</taxon>
        <taxon>Vertebrata</taxon>
        <taxon>Euteleostomi</taxon>
        <taxon>Mammalia</taxon>
        <taxon>Eutheria</taxon>
        <taxon>Laurasiatheria</taxon>
        <taxon>Chiroptera</taxon>
        <taxon>Yangochiroptera</taxon>
        <taxon>Molossidae</taxon>
        <taxon>Molossus</taxon>
    </lineage>
</organism>
<dbReference type="PANTHER" id="PTHR10078">
    <property type="entry name" value="INTERLEUKIN-1 FAMILY MEMBER"/>
    <property type="match status" value="1"/>
</dbReference>
<dbReference type="GO" id="GO:0005615">
    <property type="term" value="C:extracellular space"/>
    <property type="evidence" value="ECO:0007669"/>
    <property type="project" value="UniProtKB-UniRule"/>
</dbReference>
<keyword evidence="5" id="KW-0963">Cytoplasm</keyword>
<evidence type="ECO:0000256" key="11">
    <source>
        <dbReference type="PIRNR" id="PIRNR015162"/>
    </source>
</evidence>
<evidence type="ECO:0000256" key="4">
    <source>
        <dbReference type="ARBA" id="ARBA00016740"/>
    </source>
</evidence>
<comment type="subcellular location">
    <subcellularLocation>
        <location evidence="1">Cytoplasm</location>
        <location evidence="1">Cytosol</location>
    </subcellularLocation>
    <subcellularLocation>
        <location evidence="2 11">Secreted</location>
    </subcellularLocation>
</comment>
<evidence type="ECO:0000256" key="1">
    <source>
        <dbReference type="ARBA" id="ARBA00004514"/>
    </source>
</evidence>
<dbReference type="Pfam" id="PF00340">
    <property type="entry name" value="IL1"/>
    <property type="match status" value="1"/>
</dbReference>
<sequence>MAVQLKEINCIDFVGIKFIDNILYFKAEDYENLESDFFGKLEPRFSIMRNVNNQVLFIYKGEYPVFEDLTDSECQDNASQTKIIMYIYKDSLTRGMAVTLSVKCGDIFTLSCENKVISFKRMSPPDNINDEGNDIIFFMKSIQGHDNKMQFESSLYKGYFLACEKEQDLYKLILKEKDQHGDDSVMFIVQYNK</sequence>
<evidence type="ECO:0000256" key="10">
    <source>
        <dbReference type="ARBA" id="ARBA00033736"/>
    </source>
</evidence>
<proteinExistence type="inferred from homology"/>
<accession>A0A7J8ERV7</accession>
<dbReference type="CDD" id="cd23298">
    <property type="entry name" value="beta-trefoil_IL18"/>
    <property type="match status" value="1"/>
</dbReference>
<dbReference type="OrthoDB" id="8535973at2759"/>
<dbReference type="InterPro" id="IPR015529">
    <property type="entry name" value="IL-18"/>
</dbReference>
<dbReference type="SUPFAM" id="SSF50353">
    <property type="entry name" value="Cytokine"/>
    <property type="match status" value="1"/>
</dbReference>
<dbReference type="GO" id="GO:0019221">
    <property type="term" value="P:cytokine-mediated signaling pathway"/>
    <property type="evidence" value="ECO:0007669"/>
    <property type="project" value="TreeGrafter"/>
</dbReference>
<dbReference type="PANTHER" id="PTHR10078:SF35">
    <property type="entry name" value="INTERLEUKIN-18"/>
    <property type="match status" value="1"/>
</dbReference>
<dbReference type="GO" id="GO:0005125">
    <property type="term" value="F:cytokine activity"/>
    <property type="evidence" value="ECO:0007669"/>
    <property type="project" value="UniProtKB-KW"/>
</dbReference>
<evidence type="ECO:0000256" key="3">
    <source>
        <dbReference type="ARBA" id="ARBA00010448"/>
    </source>
</evidence>
<comment type="similarity">
    <text evidence="3 11">Belongs to the IL-1 family.</text>
</comment>
<evidence type="ECO:0000313" key="13">
    <source>
        <dbReference type="Proteomes" id="UP000550707"/>
    </source>
</evidence>
<dbReference type="InterPro" id="IPR000975">
    <property type="entry name" value="IL-1_fam"/>
</dbReference>
<dbReference type="Gene3D" id="2.80.10.50">
    <property type="match status" value="1"/>
</dbReference>
<dbReference type="GO" id="GO:0005829">
    <property type="term" value="C:cytosol"/>
    <property type="evidence" value="ECO:0007669"/>
    <property type="project" value="UniProtKB-SubCell"/>
</dbReference>